<proteinExistence type="predicted"/>
<dbReference type="EMBL" id="MU853414">
    <property type="protein sequence ID" value="KAK4133059.1"/>
    <property type="molecule type" value="Genomic_DNA"/>
</dbReference>
<evidence type="ECO:0000313" key="2">
    <source>
        <dbReference type="EMBL" id="KAK4133059.1"/>
    </source>
</evidence>
<feature type="region of interest" description="Disordered" evidence="1">
    <location>
        <begin position="40"/>
        <end position="67"/>
    </location>
</feature>
<evidence type="ECO:0000256" key="1">
    <source>
        <dbReference type="SAM" id="MobiDB-lite"/>
    </source>
</evidence>
<comment type="caution">
    <text evidence="2">The sequence shown here is derived from an EMBL/GenBank/DDBJ whole genome shotgun (WGS) entry which is preliminary data.</text>
</comment>
<dbReference type="GO" id="GO:0003725">
    <property type="term" value="F:double-stranded RNA binding"/>
    <property type="evidence" value="ECO:0007669"/>
    <property type="project" value="InterPro"/>
</dbReference>
<sequence>MTNPPPAKRPRRALSPASAQAASLQTLFKNPDHEIHIPLSATAPRRTLPAPPEIVTNVQGSSAGAGSGEFHVYKAARRREYERLRQMDEDLVREKEAGAFARRRAAREREDAERTRRRREKRGRKAGRKGLDGAGEPGRKDGGATGVDDGKGADGKGAAVAAAGAEKAGSGTSDGGAAPVAVDTPGLIIHDDD</sequence>
<gene>
    <name evidence="2" type="ORF">BT67DRAFT_450731</name>
</gene>
<feature type="region of interest" description="Disordered" evidence="1">
    <location>
        <begin position="87"/>
        <end position="193"/>
    </location>
</feature>
<feature type="compositionally biased region" description="Basic residues" evidence="1">
    <location>
        <begin position="115"/>
        <end position="128"/>
    </location>
</feature>
<dbReference type="PANTHER" id="PTHR13507">
    <property type="entry name" value="PRKR-INTERACTING PROTEIN 1"/>
    <property type="match status" value="1"/>
</dbReference>
<feature type="compositionally biased region" description="Basic and acidic residues" evidence="1">
    <location>
        <begin position="87"/>
        <end position="97"/>
    </location>
</feature>
<dbReference type="GO" id="GO:0005730">
    <property type="term" value="C:nucleolus"/>
    <property type="evidence" value="ECO:0007669"/>
    <property type="project" value="TreeGrafter"/>
</dbReference>
<accession>A0AAN6ZD42</accession>
<reference evidence="2" key="1">
    <citation type="journal article" date="2023" name="Mol. Phylogenet. Evol.">
        <title>Genome-scale phylogeny and comparative genomics of the fungal order Sordariales.</title>
        <authorList>
            <person name="Hensen N."/>
            <person name="Bonometti L."/>
            <person name="Westerberg I."/>
            <person name="Brannstrom I.O."/>
            <person name="Guillou S."/>
            <person name="Cros-Aarteil S."/>
            <person name="Calhoun S."/>
            <person name="Haridas S."/>
            <person name="Kuo A."/>
            <person name="Mondo S."/>
            <person name="Pangilinan J."/>
            <person name="Riley R."/>
            <person name="LaButti K."/>
            <person name="Andreopoulos B."/>
            <person name="Lipzen A."/>
            <person name="Chen C."/>
            <person name="Yan M."/>
            <person name="Daum C."/>
            <person name="Ng V."/>
            <person name="Clum A."/>
            <person name="Steindorff A."/>
            <person name="Ohm R.A."/>
            <person name="Martin F."/>
            <person name="Silar P."/>
            <person name="Natvig D.O."/>
            <person name="Lalanne C."/>
            <person name="Gautier V."/>
            <person name="Ament-Velasquez S.L."/>
            <person name="Kruys A."/>
            <person name="Hutchinson M.I."/>
            <person name="Powell A.J."/>
            <person name="Barry K."/>
            <person name="Miller A.N."/>
            <person name="Grigoriev I.V."/>
            <person name="Debuchy R."/>
            <person name="Gladieux P."/>
            <person name="Hiltunen Thoren M."/>
            <person name="Johannesson H."/>
        </authorList>
    </citation>
    <scope>NUCLEOTIDE SEQUENCE</scope>
    <source>
        <strain evidence="2">CBS 123565</strain>
    </source>
</reference>
<name>A0AAN6ZD42_9PEZI</name>
<dbReference type="InterPro" id="IPR009548">
    <property type="entry name" value="Prkrip1"/>
</dbReference>
<protein>
    <submittedName>
        <fullName evidence="2">DUF1168-domain-containing protein</fullName>
    </submittedName>
</protein>
<dbReference type="Pfam" id="PF06658">
    <property type="entry name" value="DUF1168"/>
    <property type="match status" value="1"/>
</dbReference>
<organism evidence="2 3">
    <name type="scientific">Trichocladium antarcticum</name>
    <dbReference type="NCBI Taxonomy" id="1450529"/>
    <lineage>
        <taxon>Eukaryota</taxon>
        <taxon>Fungi</taxon>
        <taxon>Dikarya</taxon>
        <taxon>Ascomycota</taxon>
        <taxon>Pezizomycotina</taxon>
        <taxon>Sordariomycetes</taxon>
        <taxon>Sordariomycetidae</taxon>
        <taxon>Sordariales</taxon>
        <taxon>Chaetomiaceae</taxon>
        <taxon>Trichocladium</taxon>
    </lineage>
</organism>
<dbReference type="GO" id="GO:0004860">
    <property type="term" value="F:protein kinase inhibitor activity"/>
    <property type="evidence" value="ECO:0007669"/>
    <property type="project" value="TreeGrafter"/>
</dbReference>
<evidence type="ECO:0000313" key="3">
    <source>
        <dbReference type="Proteomes" id="UP001304895"/>
    </source>
</evidence>
<reference evidence="2" key="2">
    <citation type="submission" date="2023-05" db="EMBL/GenBank/DDBJ databases">
        <authorList>
            <consortium name="Lawrence Berkeley National Laboratory"/>
            <person name="Steindorff A."/>
            <person name="Hensen N."/>
            <person name="Bonometti L."/>
            <person name="Westerberg I."/>
            <person name="Brannstrom I.O."/>
            <person name="Guillou S."/>
            <person name="Cros-Aarteil S."/>
            <person name="Calhoun S."/>
            <person name="Haridas S."/>
            <person name="Kuo A."/>
            <person name="Mondo S."/>
            <person name="Pangilinan J."/>
            <person name="Riley R."/>
            <person name="Labutti K."/>
            <person name="Andreopoulos B."/>
            <person name="Lipzen A."/>
            <person name="Chen C."/>
            <person name="Yanf M."/>
            <person name="Daum C."/>
            <person name="Ng V."/>
            <person name="Clum A."/>
            <person name="Ohm R."/>
            <person name="Martin F."/>
            <person name="Silar P."/>
            <person name="Natvig D."/>
            <person name="Lalanne C."/>
            <person name="Gautier V."/>
            <person name="Ament-Velasquez S.L."/>
            <person name="Kruys A."/>
            <person name="Hutchinson M.I."/>
            <person name="Powell A.J."/>
            <person name="Barry K."/>
            <person name="Miller A.N."/>
            <person name="Grigoriev I.V."/>
            <person name="Debuchy R."/>
            <person name="Gladieux P."/>
            <person name="Thoren M.H."/>
            <person name="Johannesson H."/>
        </authorList>
    </citation>
    <scope>NUCLEOTIDE SEQUENCE</scope>
    <source>
        <strain evidence="2">CBS 123565</strain>
    </source>
</reference>
<dbReference type="AlphaFoldDB" id="A0AAN6ZD42"/>
<keyword evidence="3" id="KW-1185">Reference proteome</keyword>
<feature type="region of interest" description="Disordered" evidence="1">
    <location>
        <begin position="1"/>
        <end position="21"/>
    </location>
</feature>
<dbReference type="GO" id="GO:0019901">
    <property type="term" value="F:protein kinase binding"/>
    <property type="evidence" value="ECO:0007669"/>
    <property type="project" value="TreeGrafter"/>
</dbReference>
<feature type="compositionally biased region" description="Low complexity" evidence="1">
    <location>
        <begin position="156"/>
        <end position="169"/>
    </location>
</feature>
<feature type="compositionally biased region" description="Basic and acidic residues" evidence="1">
    <location>
        <begin position="137"/>
        <end position="154"/>
    </location>
</feature>
<dbReference type="Proteomes" id="UP001304895">
    <property type="component" value="Unassembled WGS sequence"/>
</dbReference>
<dbReference type="PANTHER" id="PTHR13507:SF0">
    <property type="entry name" value="PRKR-INTERACTING PROTEIN 1"/>
    <property type="match status" value="1"/>
</dbReference>